<evidence type="ECO:0000259" key="5">
    <source>
        <dbReference type="Pfam" id="PF00389"/>
    </source>
</evidence>
<dbReference type="PANTHER" id="PTHR43761">
    <property type="entry name" value="D-ISOMER SPECIFIC 2-HYDROXYACID DEHYDROGENASE FAMILY PROTEIN (AFU_ORTHOLOGUE AFUA_1G13630)"/>
    <property type="match status" value="1"/>
</dbReference>
<dbReference type="InterPro" id="IPR006139">
    <property type="entry name" value="D-isomer_2_OHA_DH_cat_dom"/>
</dbReference>
<sequence length="321" mass="36570">MIFLFRHILNDYWKTKINYLENKYKLKIITDENVDISKVDALIGGTISKEELKKAKNLKIIFVPYSGVNILPSNEIIEKKIIVANAKGNGKIVAERAIALALSLLGRIPEFHNDLSRGIWHGFTIGEKPNTSWTSIREKKCGILGTGSIGGYIAKYLKPFECKTIGFKKNINNKVENFDELSNDINYVVNKSDIIFVALPLTEKTRNLISEDILYKMKGKYLINVGRGPIVNEKALYESIKNNILAGAAIDVWYDYPNKENKYKIPSKYPIHTFKNVIVSPHVAGFNEESVRYSIDWTIENIESYINTGKPKNIVDMKEKY</sequence>
<evidence type="ECO:0000256" key="1">
    <source>
        <dbReference type="ARBA" id="ARBA00005854"/>
    </source>
</evidence>
<dbReference type="SUPFAM" id="SSF52283">
    <property type="entry name" value="Formate/glycerate dehydrogenase catalytic domain-like"/>
    <property type="match status" value="1"/>
</dbReference>
<name>A0A7G1G5J4_9BACT</name>
<accession>A0A7G1G5J4</accession>
<evidence type="ECO:0000256" key="3">
    <source>
        <dbReference type="ARBA" id="ARBA00023027"/>
    </source>
</evidence>
<dbReference type="InterPro" id="IPR006140">
    <property type="entry name" value="D-isomer_DH_NAD-bd"/>
</dbReference>
<evidence type="ECO:0000256" key="4">
    <source>
        <dbReference type="RuleBase" id="RU003719"/>
    </source>
</evidence>
<feature type="domain" description="D-isomer specific 2-hydroxyacid dehydrogenase NAD-binding" evidence="6">
    <location>
        <begin position="98"/>
        <end position="284"/>
    </location>
</feature>
<proteinExistence type="inferred from homology"/>
<organism evidence="7 8">
    <name type="scientific">Tepiditoga spiralis</name>
    <dbReference type="NCBI Taxonomy" id="2108365"/>
    <lineage>
        <taxon>Bacteria</taxon>
        <taxon>Thermotogati</taxon>
        <taxon>Thermotogota</taxon>
        <taxon>Thermotogae</taxon>
        <taxon>Petrotogales</taxon>
        <taxon>Petrotogaceae</taxon>
        <taxon>Tepiditoga</taxon>
    </lineage>
</organism>
<dbReference type="AlphaFoldDB" id="A0A7G1G5J4"/>
<comment type="similarity">
    <text evidence="1 4">Belongs to the D-isomer specific 2-hydroxyacid dehydrogenase family.</text>
</comment>
<evidence type="ECO:0000259" key="6">
    <source>
        <dbReference type="Pfam" id="PF02826"/>
    </source>
</evidence>
<keyword evidence="2 4" id="KW-0560">Oxidoreductase</keyword>
<dbReference type="InterPro" id="IPR036291">
    <property type="entry name" value="NAD(P)-bd_dom_sf"/>
</dbReference>
<dbReference type="InParanoid" id="A0A7G1G5J4"/>
<dbReference type="PANTHER" id="PTHR43761:SF1">
    <property type="entry name" value="D-ISOMER SPECIFIC 2-HYDROXYACID DEHYDROGENASE CATALYTIC DOMAIN-CONTAINING PROTEIN-RELATED"/>
    <property type="match status" value="1"/>
</dbReference>
<dbReference type="InterPro" id="IPR050418">
    <property type="entry name" value="D-iso_2-hydroxyacid_DH_PdxB"/>
</dbReference>
<evidence type="ECO:0000313" key="7">
    <source>
        <dbReference type="EMBL" id="BBE31848.1"/>
    </source>
</evidence>
<keyword evidence="8" id="KW-1185">Reference proteome</keyword>
<reference evidence="7 8" key="1">
    <citation type="submission" date="2018-06" db="EMBL/GenBank/DDBJ databases">
        <title>Genome sequencing of Oceanotoga sp. sy52.</title>
        <authorList>
            <person name="Mori K."/>
        </authorList>
    </citation>
    <scope>NUCLEOTIDE SEQUENCE [LARGE SCALE GENOMIC DNA]</scope>
    <source>
        <strain evidence="8">sy52</strain>
    </source>
</reference>
<gene>
    <name evidence="7" type="ORF">OSSY52_19890</name>
</gene>
<dbReference type="CDD" id="cd12165">
    <property type="entry name" value="2-Hacid_dh_6"/>
    <property type="match status" value="1"/>
</dbReference>
<dbReference type="GO" id="GO:0051287">
    <property type="term" value="F:NAD binding"/>
    <property type="evidence" value="ECO:0007669"/>
    <property type="project" value="InterPro"/>
</dbReference>
<evidence type="ECO:0000256" key="2">
    <source>
        <dbReference type="ARBA" id="ARBA00023002"/>
    </source>
</evidence>
<protein>
    <submittedName>
        <fullName evidence="7">3-phosphoglycerate dehydrogenase</fullName>
    </submittedName>
</protein>
<dbReference type="GO" id="GO:0016616">
    <property type="term" value="F:oxidoreductase activity, acting on the CH-OH group of donors, NAD or NADP as acceptor"/>
    <property type="evidence" value="ECO:0007669"/>
    <property type="project" value="InterPro"/>
</dbReference>
<dbReference type="Gene3D" id="3.40.50.720">
    <property type="entry name" value="NAD(P)-binding Rossmann-like Domain"/>
    <property type="match status" value="2"/>
</dbReference>
<dbReference type="Pfam" id="PF00389">
    <property type="entry name" value="2-Hacid_dh"/>
    <property type="match status" value="1"/>
</dbReference>
<feature type="domain" description="D-isomer specific 2-hydroxyacid dehydrogenase catalytic" evidence="5">
    <location>
        <begin position="21"/>
        <end position="315"/>
    </location>
</feature>
<dbReference type="SUPFAM" id="SSF51735">
    <property type="entry name" value="NAD(P)-binding Rossmann-fold domains"/>
    <property type="match status" value="1"/>
</dbReference>
<dbReference type="RefSeq" id="WP_190614661.1">
    <property type="nucleotide sequence ID" value="NZ_AP018712.1"/>
</dbReference>
<dbReference type="EMBL" id="AP018712">
    <property type="protein sequence ID" value="BBE31848.1"/>
    <property type="molecule type" value="Genomic_DNA"/>
</dbReference>
<dbReference type="KEGG" id="ocy:OSSY52_19890"/>
<keyword evidence="3" id="KW-0520">NAD</keyword>
<dbReference type="Proteomes" id="UP000516361">
    <property type="component" value="Chromosome"/>
</dbReference>
<dbReference type="Pfam" id="PF02826">
    <property type="entry name" value="2-Hacid_dh_C"/>
    <property type="match status" value="1"/>
</dbReference>
<evidence type="ECO:0000313" key="8">
    <source>
        <dbReference type="Proteomes" id="UP000516361"/>
    </source>
</evidence>